<evidence type="ECO:0000256" key="4">
    <source>
        <dbReference type="ARBA" id="ARBA00022759"/>
    </source>
</evidence>
<name>A0A6A3T8U8_9STRA</name>
<keyword evidence="2" id="KW-0548">Nucleotidyltransferase</keyword>
<evidence type="ECO:0000256" key="5">
    <source>
        <dbReference type="ARBA" id="ARBA00022801"/>
    </source>
</evidence>
<protein>
    <recommendedName>
        <fullName evidence="7">Reverse transcriptase RNase H-like domain-containing protein</fullName>
    </recommendedName>
</protein>
<dbReference type="GO" id="GO:0004519">
    <property type="term" value="F:endonuclease activity"/>
    <property type="evidence" value="ECO:0007669"/>
    <property type="project" value="UniProtKB-KW"/>
</dbReference>
<dbReference type="Proteomes" id="UP000441208">
    <property type="component" value="Unassembled WGS sequence"/>
</dbReference>
<evidence type="ECO:0000313" key="13">
    <source>
        <dbReference type="Proteomes" id="UP000460718"/>
    </source>
</evidence>
<keyword evidence="1" id="KW-0808">Transferase</keyword>
<dbReference type="Pfam" id="PF17917">
    <property type="entry name" value="RT_RNaseH"/>
    <property type="match status" value="1"/>
</dbReference>
<dbReference type="GO" id="GO:0003964">
    <property type="term" value="F:RNA-directed DNA polymerase activity"/>
    <property type="evidence" value="ECO:0007669"/>
    <property type="project" value="UniProtKB-KW"/>
</dbReference>
<dbReference type="EMBL" id="QXFZ01000612">
    <property type="protein sequence ID" value="KAE9110210.1"/>
    <property type="molecule type" value="Genomic_DNA"/>
</dbReference>
<evidence type="ECO:0000313" key="11">
    <source>
        <dbReference type="Proteomes" id="UP000440732"/>
    </source>
</evidence>
<dbReference type="SUPFAM" id="SSF56672">
    <property type="entry name" value="DNA/RNA polymerases"/>
    <property type="match status" value="1"/>
</dbReference>
<dbReference type="EMBL" id="QXFW01000640">
    <property type="protein sequence ID" value="KAE9006624.1"/>
    <property type="molecule type" value="Genomic_DNA"/>
</dbReference>
<comment type="caution">
    <text evidence="10">The sequence shown here is derived from an EMBL/GenBank/DDBJ whole genome shotgun (WGS) entry which is preliminary data.</text>
</comment>
<dbReference type="EMBL" id="QXGA01001029">
    <property type="protein sequence ID" value="KAE9131432.1"/>
    <property type="molecule type" value="Genomic_DNA"/>
</dbReference>
<keyword evidence="3" id="KW-0540">Nuclease</keyword>
<evidence type="ECO:0000313" key="12">
    <source>
        <dbReference type="Proteomes" id="UP000441208"/>
    </source>
</evidence>
<sequence>MQDHGHGWQPIAYGSKVNNSEESNYCIPELECLAVVWSIKLFRPYLYGRAFTIITDHAALK</sequence>
<keyword evidence="4" id="KW-0255">Endonuclease</keyword>
<dbReference type="InterPro" id="IPR043502">
    <property type="entry name" value="DNA/RNA_pol_sf"/>
</dbReference>
<accession>A0A6A3T8U8</accession>
<dbReference type="PANTHER" id="PTHR37984:SF5">
    <property type="entry name" value="PROTEIN NYNRIN-LIKE"/>
    <property type="match status" value="1"/>
</dbReference>
<evidence type="ECO:0000259" key="7">
    <source>
        <dbReference type="Pfam" id="PF17917"/>
    </source>
</evidence>
<evidence type="ECO:0000313" key="9">
    <source>
        <dbReference type="EMBL" id="KAE9110210.1"/>
    </source>
</evidence>
<reference evidence="11 12" key="1">
    <citation type="submission" date="2018-08" db="EMBL/GenBank/DDBJ databases">
        <title>Genomic investigation of the strawberry pathogen Phytophthora fragariae indicates pathogenicity is determined by transcriptional variation in three key races.</title>
        <authorList>
            <person name="Adams T.M."/>
            <person name="Armitage A.D."/>
            <person name="Sobczyk M.K."/>
            <person name="Bates H.J."/>
            <person name="Dunwell J.M."/>
            <person name="Nellist C.F."/>
            <person name="Harrison R.J."/>
        </authorList>
    </citation>
    <scope>NUCLEOTIDE SEQUENCE [LARGE SCALE GENOMIC DNA]</scope>
    <source>
        <strain evidence="10 11">NOV-5</strain>
        <strain evidence="9 12">NOV-71</strain>
        <strain evidence="8 13">SCRP245</strain>
    </source>
</reference>
<proteinExistence type="predicted"/>
<evidence type="ECO:0000256" key="1">
    <source>
        <dbReference type="ARBA" id="ARBA00022679"/>
    </source>
</evidence>
<evidence type="ECO:0000256" key="3">
    <source>
        <dbReference type="ARBA" id="ARBA00022722"/>
    </source>
</evidence>
<dbReference type="AlphaFoldDB" id="A0A6A3T8U8"/>
<keyword evidence="5" id="KW-0378">Hydrolase</keyword>
<evidence type="ECO:0000256" key="6">
    <source>
        <dbReference type="ARBA" id="ARBA00022918"/>
    </source>
</evidence>
<keyword evidence="6" id="KW-0695">RNA-directed DNA polymerase</keyword>
<dbReference type="PANTHER" id="PTHR37984">
    <property type="entry name" value="PROTEIN CBG26694"/>
    <property type="match status" value="1"/>
</dbReference>
<evidence type="ECO:0000313" key="10">
    <source>
        <dbReference type="EMBL" id="KAE9131432.1"/>
    </source>
</evidence>
<dbReference type="InterPro" id="IPR050951">
    <property type="entry name" value="Retrovirus_Pol_polyprotein"/>
</dbReference>
<dbReference type="Proteomes" id="UP000460718">
    <property type="component" value="Unassembled WGS sequence"/>
</dbReference>
<organism evidence="10 11">
    <name type="scientific">Phytophthora fragariae</name>
    <dbReference type="NCBI Taxonomy" id="53985"/>
    <lineage>
        <taxon>Eukaryota</taxon>
        <taxon>Sar</taxon>
        <taxon>Stramenopiles</taxon>
        <taxon>Oomycota</taxon>
        <taxon>Peronosporomycetes</taxon>
        <taxon>Peronosporales</taxon>
        <taxon>Peronosporaceae</taxon>
        <taxon>Phytophthora</taxon>
    </lineage>
</organism>
<dbReference type="Proteomes" id="UP000440732">
    <property type="component" value="Unassembled WGS sequence"/>
</dbReference>
<gene>
    <name evidence="10" type="ORF">PF006_g15521</name>
    <name evidence="9" type="ORF">PF007_g11936</name>
    <name evidence="8" type="ORF">PF011_g11494</name>
</gene>
<evidence type="ECO:0000256" key="2">
    <source>
        <dbReference type="ARBA" id="ARBA00022695"/>
    </source>
</evidence>
<evidence type="ECO:0000313" key="8">
    <source>
        <dbReference type="EMBL" id="KAE9006624.1"/>
    </source>
</evidence>
<dbReference type="InterPro" id="IPR041373">
    <property type="entry name" value="RT_RNaseH"/>
</dbReference>
<feature type="domain" description="Reverse transcriptase RNase H-like" evidence="7">
    <location>
        <begin position="2"/>
        <end position="61"/>
    </location>
</feature>
<dbReference type="GO" id="GO:0016787">
    <property type="term" value="F:hydrolase activity"/>
    <property type="evidence" value="ECO:0007669"/>
    <property type="project" value="UniProtKB-KW"/>
</dbReference>